<evidence type="ECO:0000256" key="4">
    <source>
        <dbReference type="SAM" id="MobiDB-lite"/>
    </source>
</evidence>
<evidence type="ECO:0000256" key="2">
    <source>
        <dbReference type="ARBA" id="ARBA00009477"/>
    </source>
</evidence>
<dbReference type="Gene3D" id="2.40.50.100">
    <property type="match status" value="1"/>
</dbReference>
<dbReference type="InterPro" id="IPR050465">
    <property type="entry name" value="UPF0194_transport"/>
</dbReference>
<dbReference type="SUPFAM" id="SSF111369">
    <property type="entry name" value="HlyD-like secretion proteins"/>
    <property type="match status" value="2"/>
</dbReference>
<feature type="domain" description="CusB-like beta-barrel" evidence="6">
    <location>
        <begin position="257"/>
        <end position="335"/>
    </location>
</feature>
<sequence>MSKSSLIPIAFLVIAVIAFSPSKLFGQGGPALVEITPIVSREVASGQTFVGTVTPPRRALVGSAVDGRVIEVFFEEGDRVEKDQPLAQLLTATISLELAAAKAELDYRREQLREMENGSLPEEINQARARLSRAKVMAEFGQRELERLAVLRQKNATSQSEFDSARSIAESTQEEFDEAKAALQLAIDGPRPEKIAQAKAQVAMQEAVVNKLKDQIKKYTIYTRFTGYITVKHTDIGAWATQGGAVAEVIALDEVDVVAKVVDSQVAYINVGDSVRVEVPALPDQALTGRVEAIVPQADVRSRTFPVKIRVKNTIKKSGDPLLKAGMLTRVMLATGGRTQAVLVPKDALVLGGAQPVVWVIDPASITRGDQSQQAKASPVPVRLGVADGSLIQVTGAIDPSHLVVVKGNERIIPNRNGEPSLVNLVPNTATPSTSEVSQKGDGNVVD</sequence>
<organism evidence="7 8">
    <name type="scientific">Roseiconus lacunae</name>
    <dbReference type="NCBI Taxonomy" id="2605694"/>
    <lineage>
        <taxon>Bacteria</taxon>
        <taxon>Pseudomonadati</taxon>
        <taxon>Planctomycetota</taxon>
        <taxon>Planctomycetia</taxon>
        <taxon>Pirellulales</taxon>
        <taxon>Pirellulaceae</taxon>
        <taxon>Roseiconus</taxon>
    </lineage>
</organism>
<dbReference type="PANTHER" id="PTHR32347">
    <property type="entry name" value="EFFLUX SYSTEM COMPONENT YKNX-RELATED"/>
    <property type="match status" value="1"/>
</dbReference>
<comment type="similarity">
    <text evidence="2">Belongs to the membrane fusion protein (MFP) (TC 8.A.1) family.</text>
</comment>
<dbReference type="EMBL" id="JASZZN010000018">
    <property type="protein sequence ID" value="MDM4017994.1"/>
    <property type="molecule type" value="Genomic_DNA"/>
</dbReference>
<keyword evidence="3" id="KW-0175">Coiled coil</keyword>
<evidence type="ECO:0000256" key="1">
    <source>
        <dbReference type="ARBA" id="ARBA00004196"/>
    </source>
</evidence>
<dbReference type="Gene3D" id="2.40.420.20">
    <property type="match status" value="1"/>
</dbReference>
<dbReference type="Pfam" id="PF25954">
    <property type="entry name" value="Beta-barrel_RND_2"/>
    <property type="match status" value="1"/>
</dbReference>
<gene>
    <name evidence="7" type="ORF">QTN89_21280</name>
</gene>
<dbReference type="NCBIfam" id="TIGR01730">
    <property type="entry name" value="RND_mfp"/>
    <property type="match status" value="1"/>
</dbReference>
<comment type="subcellular location">
    <subcellularLocation>
        <location evidence="1">Cell envelope</location>
    </subcellularLocation>
</comment>
<evidence type="ECO:0000313" key="7">
    <source>
        <dbReference type="EMBL" id="MDM4017994.1"/>
    </source>
</evidence>
<dbReference type="Proteomes" id="UP001239462">
    <property type="component" value="Unassembled WGS sequence"/>
</dbReference>
<feature type="domain" description="YbhG-like alpha-helical hairpin" evidence="5">
    <location>
        <begin position="97"/>
        <end position="216"/>
    </location>
</feature>
<evidence type="ECO:0000259" key="6">
    <source>
        <dbReference type="Pfam" id="PF25954"/>
    </source>
</evidence>
<dbReference type="InterPro" id="IPR006143">
    <property type="entry name" value="RND_pump_MFP"/>
</dbReference>
<comment type="caution">
    <text evidence="7">The sequence shown here is derived from an EMBL/GenBank/DDBJ whole genome shotgun (WGS) entry which is preliminary data.</text>
</comment>
<feature type="compositionally biased region" description="Polar residues" evidence="4">
    <location>
        <begin position="426"/>
        <end position="438"/>
    </location>
</feature>
<name>A0ABT7PNB6_9BACT</name>
<dbReference type="Gene3D" id="2.40.30.170">
    <property type="match status" value="1"/>
</dbReference>
<evidence type="ECO:0000256" key="3">
    <source>
        <dbReference type="ARBA" id="ARBA00023054"/>
    </source>
</evidence>
<dbReference type="InterPro" id="IPR058792">
    <property type="entry name" value="Beta-barrel_RND_2"/>
</dbReference>
<protein>
    <submittedName>
        <fullName evidence="7">Efflux RND transporter periplasmic adaptor subunit</fullName>
    </submittedName>
</protein>
<accession>A0ABT7PNB6</accession>
<dbReference type="RefSeq" id="WP_289165611.1">
    <property type="nucleotide sequence ID" value="NZ_JASZZN010000018.1"/>
</dbReference>
<reference evidence="7 8" key="1">
    <citation type="submission" date="2023-06" db="EMBL/GenBank/DDBJ databases">
        <title>Roseiconus lacunae JC819 isolated from Gulf of Mannar region, Tamil Nadu.</title>
        <authorList>
            <person name="Pk S."/>
            <person name="Ch S."/>
            <person name="Ch V.R."/>
        </authorList>
    </citation>
    <scope>NUCLEOTIDE SEQUENCE [LARGE SCALE GENOMIC DNA]</scope>
    <source>
        <strain evidence="7 8">JC819</strain>
    </source>
</reference>
<dbReference type="Pfam" id="PF25881">
    <property type="entry name" value="HH_YBHG"/>
    <property type="match status" value="1"/>
</dbReference>
<evidence type="ECO:0000259" key="5">
    <source>
        <dbReference type="Pfam" id="PF25881"/>
    </source>
</evidence>
<feature type="region of interest" description="Disordered" evidence="4">
    <location>
        <begin position="416"/>
        <end position="447"/>
    </location>
</feature>
<proteinExistence type="inferred from homology"/>
<evidence type="ECO:0000313" key="8">
    <source>
        <dbReference type="Proteomes" id="UP001239462"/>
    </source>
</evidence>
<dbReference type="Gene3D" id="1.10.287.470">
    <property type="entry name" value="Helix hairpin bin"/>
    <property type="match status" value="2"/>
</dbReference>
<dbReference type="InterPro" id="IPR059052">
    <property type="entry name" value="HH_YbhG-like"/>
</dbReference>
<keyword evidence="8" id="KW-1185">Reference proteome</keyword>